<dbReference type="PANTHER" id="PTHR43179">
    <property type="entry name" value="RHAMNOSYLTRANSFERASE WBBL"/>
    <property type="match status" value="1"/>
</dbReference>
<dbReference type="Gene3D" id="3.90.550.10">
    <property type="entry name" value="Spore Coat Polysaccharide Biosynthesis Protein SpsA, Chain A"/>
    <property type="match status" value="1"/>
</dbReference>
<organism evidence="5 6">
    <name type="scientific">Knoellia sinensis KCTC 19936</name>
    <dbReference type="NCBI Taxonomy" id="1385520"/>
    <lineage>
        <taxon>Bacteria</taxon>
        <taxon>Bacillati</taxon>
        <taxon>Actinomycetota</taxon>
        <taxon>Actinomycetes</taxon>
        <taxon>Micrococcales</taxon>
        <taxon>Intrasporangiaceae</taxon>
        <taxon>Knoellia</taxon>
    </lineage>
</organism>
<keyword evidence="4" id="KW-0808">Transferase</keyword>
<dbReference type="GO" id="GO:0016757">
    <property type="term" value="F:glycosyltransferase activity"/>
    <property type="evidence" value="ECO:0007669"/>
    <property type="project" value="UniProtKB-KW"/>
</dbReference>
<reference evidence="5 6" key="1">
    <citation type="submission" date="2013-08" db="EMBL/GenBank/DDBJ databases">
        <title>The genome sequence of Knoellia sinensis.</title>
        <authorList>
            <person name="Zhu W."/>
            <person name="Wang G."/>
        </authorList>
    </citation>
    <scope>NUCLEOTIDE SEQUENCE [LARGE SCALE GENOMIC DNA]</scope>
    <source>
        <strain evidence="5 6">KCTC 19936</strain>
    </source>
</reference>
<comment type="similarity">
    <text evidence="2">Belongs to the glycosyltransferase 2 family.</text>
</comment>
<protein>
    <submittedName>
        <fullName evidence="5">Uncharacterized protein</fullName>
    </submittedName>
</protein>
<dbReference type="SUPFAM" id="SSF53448">
    <property type="entry name" value="Nucleotide-diphospho-sugar transferases"/>
    <property type="match status" value="1"/>
</dbReference>
<keyword evidence="3" id="KW-0328">Glycosyltransferase</keyword>
<comment type="caution">
    <text evidence="5">The sequence shown here is derived from an EMBL/GenBank/DDBJ whole genome shotgun (WGS) entry which is preliminary data.</text>
</comment>
<comment type="pathway">
    <text evidence="1">Cell wall biogenesis; cell wall polysaccharide biosynthesis.</text>
</comment>
<evidence type="ECO:0000256" key="3">
    <source>
        <dbReference type="ARBA" id="ARBA00022676"/>
    </source>
</evidence>
<evidence type="ECO:0000256" key="2">
    <source>
        <dbReference type="ARBA" id="ARBA00006739"/>
    </source>
</evidence>
<dbReference type="PANTHER" id="PTHR43179:SF12">
    <property type="entry name" value="GALACTOFURANOSYLTRANSFERASE GLFT2"/>
    <property type="match status" value="1"/>
</dbReference>
<dbReference type="RefSeq" id="WP_052109271.1">
    <property type="nucleotide sequence ID" value="NZ_AVPJ01000001.1"/>
</dbReference>
<dbReference type="Proteomes" id="UP000030002">
    <property type="component" value="Unassembled WGS sequence"/>
</dbReference>
<dbReference type="Pfam" id="PF13641">
    <property type="entry name" value="Glyco_tranf_2_3"/>
    <property type="match status" value="1"/>
</dbReference>
<evidence type="ECO:0000313" key="6">
    <source>
        <dbReference type="Proteomes" id="UP000030002"/>
    </source>
</evidence>
<dbReference type="STRING" id="1385520.N802_01165"/>
<name>A0A0A0JHB9_9MICO</name>
<dbReference type="eggNOG" id="COG1216">
    <property type="taxonomic scope" value="Bacteria"/>
</dbReference>
<accession>A0A0A0JHB9</accession>
<keyword evidence="6" id="KW-1185">Reference proteome</keyword>
<proteinExistence type="inferred from homology"/>
<dbReference type="AlphaFoldDB" id="A0A0A0JHB9"/>
<evidence type="ECO:0000313" key="5">
    <source>
        <dbReference type="EMBL" id="KGN35011.1"/>
    </source>
</evidence>
<dbReference type="EMBL" id="AVPJ01000001">
    <property type="protein sequence ID" value="KGN35011.1"/>
    <property type="molecule type" value="Genomic_DNA"/>
</dbReference>
<gene>
    <name evidence="5" type="ORF">N802_01165</name>
</gene>
<sequence length="291" mass="32127">MAAIVVTFNRADVLEHGVGALLAQTRPPDAVYVVDNASTDETRQRFEVRSDVVYLRAPDNGGYASGLALGIATARRSGHDMFWLLDDDSAPLPLALASLLDVVDRSGASLGLIGLQGGLLRYGNIKHLSAAMAQAECDEIVAGAREVEFSLVDGALLLDPAALLAGSPDRRWFMMFEDIDLSWRIRRAGFKVAVLEHEPIERGHLGSSATGPKNPWRRYYLVRNQFRWAIETRDVRFLIGTTLRFVKFTVSDVRRQHWSSPVATAAGLRDALLNRMGRTVPPGEFHSFNQN</sequence>
<evidence type="ECO:0000256" key="1">
    <source>
        <dbReference type="ARBA" id="ARBA00004776"/>
    </source>
</evidence>
<dbReference type="InterPro" id="IPR029044">
    <property type="entry name" value="Nucleotide-diphossugar_trans"/>
</dbReference>
<evidence type="ECO:0000256" key="4">
    <source>
        <dbReference type="ARBA" id="ARBA00022679"/>
    </source>
</evidence>